<dbReference type="PIRSF" id="PIRSF002741">
    <property type="entry name" value="MppA"/>
    <property type="match status" value="1"/>
</dbReference>
<dbReference type="GO" id="GO:1904680">
    <property type="term" value="F:peptide transmembrane transporter activity"/>
    <property type="evidence" value="ECO:0007669"/>
    <property type="project" value="TreeGrafter"/>
</dbReference>
<feature type="compositionally biased region" description="Polar residues" evidence="4">
    <location>
        <begin position="41"/>
        <end position="57"/>
    </location>
</feature>
<reference evidence="7" key="1">
    <citation type="submission" date="2020-05" db="EMBL/GenBank/DDBJ databases">
        <authorList>
            <person name="Chiriac C."/>
            <person name="Salcher M."/>
            <person name="Ghai R."/>
            <person name="Kavagutti S V."/>
        </authorList>
    </citation>
    <scope>NUCLEOTIDE SEQUENCE</scope>
</reference>
<feature type="domain" description="Solute-binding protein family 5" evidence="5">
    <location>
        <begin position="99"/>
        <end position="458"/>
    </location>
</feature>
<dbReference type="Gene3D" id="3.10.105.10">
    <property type="entry name" value="Dipeptide-binding Protein, Domain 3"/>
    <property type="match status" value="1"/>
</dbReference>
<sequence>MVPRNFGRRMVPTLAVLAALAVGASACGSSSSGSSEKAVSTTDVTIASSGSPRSGGSVTFGLEAETDGFNPTSNRWAASGYMIGSAVFDPLSAVDADGKIQPYLAQSYIPSADFRTWRIVMRPGITFTNGEALDGAAVAKDLNAVRADALTGAAVANLTSVTVDPADPMTVVVVAADPWASFPATMAGQIGFIAAPGQLDAGKPASSTQPIGTGPFMQKEWIPDKQWNGTRNPNYWRTDADGGKLPYLDSVEFRPVVDPSTRVSALLSGDLTMMVTSDWTSINRLRSESGAGRAQIAYDRGESEEALLLLNTEKAPLNDVRVRRALALCIDVGPILAASETPSEYVADSQFPKGSTYYTDTKFPRNDVPAGTALIDQVKAETGGNVTVTLTTNPVPTYLAITSLLAEQWGRCGVTVEQQSVEQSKFVLDAVTGKLQVALWRQFGGDDPDGNYVWWTGRNASGPLALNAARLKDPQIDAALDRARANPDVAVRKDAYAELQRRQTELVPYIWLSHTQWAIGANTKVRNIGNVSLPGGGVARPFAGGVFRLTEVWLDN</sequence>
<dbReference type="PANTHER" id="PTHR30290:SF9">
    <property type="entry name" value="OLIGOPEPTIDE-BINDING PROTEIN APPA"/>
    <property type="match status" value="1"/>
</dbReference>
<evidence type="ECO:0000256" key="1">
    <source>
        <dbReference type="ARBA" id="ARBA00005695"/>
    </source>
</evidence>
<evidence type="ECO:0000313" key="7">
    <source>
        <dbReference type="EMBL" id="CAB4922759.1"/>
    </source>
</evidence>
<evidence type="ECO:0000256" key="4">
    <source>
        <dbReference type="SAM" id="MobiDB-lite"/>
    </source>
</evidence>
<evidence type="ECO:0000313" key="6">
    <source>
        <dbReference type="EMBL" id="CAB4323749.1"/>
    </source>
</evidence>
<feature type="region of interest" description="Disordered" evidence="4">
    <location>
        <begin position="27"/>
        <end position="57"/>
    </location>
</feature>
<dbReference type="GO" id="GO:0042597">
    <property type="term" value="C:periplasmic space"/>
    <property type="evidence" value="ECO:0007669"/>
    <property type="project" value="UniProtKB-ARBA"/>
</dbReference>
<dbReference type="InterPro" id="IPR039424">
    <property type="entry name" value="SBP_5"/>
</dbReference>
<dbReference type="PROSITE" id="PS51257">
    <property type="entry name" value="PROKAR_LIPOPROTEIN"/>
    <property type="match status" value="1"/>
</dbReference>
<proteinExistence type="inferred from homology"/>
<dbReference type="Pfam" id="PF00496">
    <property type="entry name" value="SBP_bac_5"/>
    <property type="match status" value="1"/>
</dbReference>
<gene>
    <name evidence="6" type="ORF">UFOPK1392_01507</name>
    <name evidence="7" type="ORF">UFOPK3733_00174</name>
</gene>
<dbReference type="AlphaFoldDB" id="A0A6J7HY97"/>
<evidence type="ECO:0000256" key="3">
    <source>
        <dbReference type="ARBA" id="ARBA00022729"/>
    </source>
</evidence>
<dbReference type="Gene3D" id="3.40.190.10">
    <property type="entry name" value="Periplasmic binding protein-like II"/>
    <property type="match status" value="1"/>
</dbReference>
<dbReference type="GO" id="GO:0043190">
    <property type="term" value="C:ATP-binding cassette (ABC) transporter complex"/>
    <property type="evidence" value="ECO:0007669"/>
    <property type="project" value="InterPro"/>
</dbReference>
<evidence type="ECO:0000256" key="2">
    <source>
        <dbReference type="ARBA" id="ARBA00022448"/>
    </source>
</evidence>
<dbReference type="GO" id="GO:0015833">
    <property type="term" value="P:peptide transport"/>
    <property type="evidence" value="ECO:0007669"/>
    <property type="project" value="TreeGrafter"/>
</dbReference>
<dbReference type="InterPro" id="IPR000914">
    <property type="entry name" value="SBP_5_dom"/>
</dbReference>
<keyword evidence="3" id="KW-0732">Signal</keyword>
<dbReference type="PANTHER" id="PTHR30290">
    <property type="entry name" value="PERIPLASMIC BINDING COMPONENT OF ABC TRANSPORTER"/>
    <property type="match status" value="1"/>
</dbReference>
<dbReference type="InterPro" id="IPR030678">
    <property type="entry name" value="Peptide/Ni-bd"/>
</dbReference>
<protein>
    <submittedName>
        <fullName evidence="7">Unannotated protein</fullName>
    </submittedName>
</protein>
<dbReference type="EMBL" id="CAEMXZ010000068">
    <property type="protein sequence ID" value="CAB4323749.1"/>
    <property type="molecule type" value="Genomic_DNA"/>
</dbReference>
<organism evidence="7">
    <name type="scientific">freshwater metagenome</name>
    <dbReference type="NCBI Taxonomy" id="449393"/>
    <lineage>
        <taxon>unclassified sequences</taxon>
        <taxon>metagenomes</taxon>
        <taxon>ecological metagenomes</taxon>
    </lineage>
</organism>
<comment type="similarity">
    <text evidence="1">Belongs to the bacterial solute-binding protein 5 family.</text>
</comment>
<name>A0A6J7HY97_9ZZZZ</name>
<dbReference type="SUPFAM" id="SSF53850">
    <property type="entry name" value="Periplasmic binding protein-like II"/>
    <property type="match status" value="1"/>
</dbReference>
<keyword evidence="2" id="KW-0813">Transport</keyword>
<dbReference type="EMBL" id="CAFBNC010000004">
    <property type="protein sequence ID" value="CAB4922759.1"/>
    <property type="molecule type" value="Genomic_DNA"/>
</dbReference>
<accession>A0A6J7HY97</accession>
<feature type="compositionally biased region" description="Low complexity" evidence="4">
    <location>
        <begin position="27"/>
        <end position="40"/>
    </location>
</feature>
<evidence type="ECO:0000259" key="5">
    <source>
        <dbReference type="Pfam" id="PF00496"/>
    </source>
</evidence>